<dbReference type="EMBL" id="CM042890">
    <property type="protein sequence ID" value="KAI4312347.1"/>
    <property type="molecule type" value="Genomic_DNA"/>
</dbReference>
<organism evidence="1 2">
    <name type="scientific">Melastoma candidum</name>
    <dbReference type="NCBI Taxonomy" id="119954"/>
    <lineage>
        <taxon>Eukaryota</taxon>
        <taxon>Viridiplantae</taxon>
        <taxon>Streptophyta</taxon>
        <taxon>Embryophyta</taxon>
        <taxon>Tracheophyta</taxon>
        <taxon>Spermatophyta</taxon>
        <taxon>Magnoliopsida</taxon>
        <taxon>eudicotyledons</taxon>
        <taxon>Gunneridae</taxon>
        <taxon>Pentapetalae</taxon>
        <taxon>rosids</taxon>
        <taxon>malvids</taxon>
        <taxon>Myrtales</taxon>
        <taxon>Melastomataceae</taxon>
        <taxon>Melastomatoideae</taxon>
        <taxon>Melastomateae</taxon>
        <taxon>Melastoma</taxon>
    </lineage>
</organism>
<comment type="caution">
    <text evidence="1">The sequence shown here is derived from an EMBL/GenBank/DDBJ whole genome shotgun (WGS) entry which is preliminary data.</text>
</comment>
<name>A0ACB9LL89_9MYRT</name>
<protein>
    <submittedName>
        <fullName evidence="1">Uncharacterized protein</fullName>
    </submittedName>
</protein>
<evidence type="ECO:0000313" key="2">
    <source>
        <dbReference type="Proteomes" id="UP001057402"/>
    </source>
</evidence>
<proteinExistence type="predicted"/>
<accession>A0ACB9LL89</accession>
<evidence type="ECO:0000313" key="1">
    <source>
        <dbReference type="EMBL" id="KAI4312347.1"/>
    </source>
</evidence>
<sequence>MATTQQQLIADHRTDAEVYSADAVLCHGKSIELLSEIRLPKGLLPLDDIVEVGYNRSKSFVWLKQRKPKTHKFRSTGKTVSYDSVITAFVEDRRMKRVTGVKSKELFLWVNISDIFVKEDHPDRITFANPSGISREFPFEAFELEEEEEGGKKEGKGKR</sequence>
<keyword evidence="2" id="KW-1185">Reference proteome</keyword>
<reference evidence="2" key="1">
    <citation type="journal article" date="2023" name="Front. Plant Sci.">
        <title>Chromosomal-level genome assembly of Melastoma candidum provides insights into trichome evolution.</title>
        <authorList>
            <person name="Zhong Y."/>
            <person name="Wu W."/>
            <person name="Sun C."/>
            <person name="Zou P."/>
            <person name="Liu Y."/>
            <person name="Dai S."/>
            <person name="Zhou R."/>
        </authorList>
    </citation>
    <scope>NUCLEOTIDE SEQUENCE [LARGE SCALE GENOMIC DNA]</scope>
</reference>
<dbReference type="Proteomes" id="UP001057402">
    <property type="component" value="Chromosome 11"/>
</dbReference>
<gene>
    <name evidence="1" type="ORF">MLD38_037164</name>
</gene>